<dbReference type="Pfam" id="PF13499">
    <property type="entry name" value="EF-hand_7"/>
    <property type="match status" value="1"/>
</dbReference>
<dbReference type="GO" id="GO:0016460">
    <property type="term" value="C:myosin II complex"/>
    <property type="evidence" value="ECO:0007669"/>
    <property type="project" value="TreeGrafter"/>
</dbReference>
<evidence type="ECO:0000256" key="2">
    <source>
        <dbReference type="ARBA" id="ARBA00005253"/>
    </source>
</evidence>
<feature type="region of interest" description="Disordered" evidence="6">
    <location>
        <begin position="88"/>
        <end position="124"/>
    </location>
</feature>
<dbReference type="GO" id="GO:0005509">
    <property type="term" value="F:calcium ion binding"/>
    <property type="evidence" value="ECO:0007669"/>
    <property type="project" value="InterPro"/>
</dbReference>
<keyword evidence="4" id="KW-0106">Calcium</keyword>
<feature type="compositionally biased region" description="Acidic residues" evidence="6">
    <location>
        <begin position="109"/>
        <end position="118"/>
    </location>
</feature>
<keyword evidence="5" id="KW-0206">Cytoskeleton</keyword>
<gene>
    <name evidence="8" type="ORF">DBRI00130_LOCUS12080</name>
</gene>
<dbReference type="CDD" id="cd00051">
    <property type="entry name" value="EFh"/>
    <property type="match status" value="1"/>
</dbReference>
<dbReference type="Gene3D" id="1.10.238.10">
    <property type="entry name" value="EF-hand"/>
    <property type="match status" value="2"/>
</dbReference>
<evidence type="ECO:0000313" key="8">
    <source>
        <dbReference type="EMBL" id="CAE4601796.1"/>
    </source>
</evidence>
<dbReference type="SMART" id="SM00054">
    <property type="entry name" value="EFh"/>
    <property type="match status" value="3"/>
</dbReference>
<dbReference type="SUPFAM" id="SSF47473">
    <property type="entry name" value="EF-hand"/>
    <property type="match status" value="1"/>
</dbReference>
<evidence type="ECO:0000256" key="1">
    <source>
        <dbReference type="ARBA" id="ARBA00004245"/>
    </source>
</evidence>
<feature type="domain" description="EF-hand" evidence="7">
    <location>
        <begin position="153"/>
        <end position="188"/>
    </location>
</feature>
<comment type="similarity">
    <text evidence="2">Belongs to the centrin family.</text>
</comment>
<comment type="subcellular location">
    <subcellularLocation>
        <location evidence="1">Cytoplasm</location>
        <location evidence="1">Cytoskeleton</location>
    </subcellularLocation>
</comment>
<keyword evidence="5" id="KW-0963">Cytoplasm</keyword>
<reference evidence="8" key="1">
    <citation type="submission" date="2021-01" db="EMBL/GenBank/DDBJ databases">
        <authorList>
            <person name="Corre E."/>
            <person name="Pelletier E."/>
            <person name="Niang G."/>
            <person name="Scheremetjew M."/>
            <person name="Finn R."/>
            <person name="Kale V."/>
            <person name="Holt S."/>
            <person name="Cochrane G."/>
            <person name="Meng A."/>
            <person name="Brown T."/>
            <person name="Cohen L."/>
        </authorList>
    </citation>
    <scope>NUCLEOTIDE SEQUENCE</scope>
    <source>
        <strain evidence="8">GSO104</strain>
    </source>
</reference>
<dbReference type="AlphaFoldDB" id="A0A6U3WVG4"/>
<evidence type="ECO:0000256" key="3">
    <source>
        <dbReference type="ARBA" id="ARBA00022737"/>
    </source>
</evidence>
<keyword evidence="3" id="KW-0677">Repeat</keyword>
<evidence type="ECO:0000256" key="4">
    <source>
        <dbReference type="ARBA" id="ARBA00022837"/>
    </source>
</evidence>
<feature type="domain" description="EF-hand" evidence="7">
    <location>
        <begin position="39"/>
        <end position="74"/>
    </location>
</feature>
<dbReference type="EMBL" id="HBNS01015040">
    <property type="protein sequence ID" value="CAE4601796.1"/>
    <property type="molecule type" value="Transcribed_RNA"/>
</dbReference>
<dbReference type="InterPro" id="IPR002048">
    <property type="entry name" value="EF_hand_dom"/>
</dbReference>
<dbReference type="InterPro" id="IPR050230">
    <property type="entry name" value="CALM/Myosin/TropC-like"/>
</dbReference>
<proteinExistence type="inferred from homology"/>
<feature type="domain" description="EF-hand" evidence="7">
    <location>
        <begin position="190"/>
        <end position="223"/>
    </location>
</feature>
<name>A0A6U3WVG4_9STRA</name>
<evidence type="ECO:0000256" key="5">
    <source>
        <dbReference type="ARBA" id="ARBA00023212"/>
    </source>
</evidence>
<sequence>MTSTPTRSTINKNNREVVGVQTPQQQQGGTTLQQQLTDDYKKEIRIAFDVFDDDKIGEIDVNSFKTMIRALGFQVTKEDIWDEVRRAHGERRRKQQRQRRMVQSSFQVTDDEEEDENDYNDRIGQENSNEKISTVDLDMAYEIMSSQYYSNRDPEVEMDNNFQLFDADNTGYITFDNLRFIARELGQVSMGEDQLRSMIDAFDGDLDGQISKEEFRRIMMMET</sequence>
<dbReference type="PROSITE" id="PS50222">
    <property type="entry name" value="EF_HAND_2"/>
    <property type="match status" value="3"/>
</dbReference>
<evidence type="ECO:0000259" key="7">
    <source>
        <dbReference type="PROSITE" id="PS50222"/>
    </source>
</evidence>
<accession>A0A6U3WVG4</accession>
<evidence type="ECO:0000256" key="6">
    <source>
        <dbReference type="SAM" id="MobiDB-lite"/>
    </source>
</evidence>
<dbReference type="PANTHER" id="PTHR23048">
    <property type="entry name" value="MYOSIN LIGHT CHAIN 1, 3"/>
    <property type="match status" value="1"/>
</dbReference>
<dbReference type="InterPro" id="IPR011992">
    <property type="entry name" value="EF-hand-dom_pair"/>
</dbReference>
<organism evidence="8">
    <name type="scientific">Ditylum brightwellii</name>
    <dbReference type="NCBI Taxonomy" id="49249"/>
    <lineage>
        <taxon>Eukaryota</taxon>
        <taxon>Sar</taxon>
        <taxon>Stramenopiles</taxon>
        <taxon>Ochrophyta</taxon>
        <taxon>Bacillariophyta</taxon>
        <taxon>Mediophyceae</taxon>
        <taxon>Lithodesmiophycidae</taxon>
        <taxon>Lithodesmiales</taxon>
        <taxon>Lithodesmiaceae</taxon>
        <taxon>Ditylum</taxon>
    </lineage>
</organism>
<protein>
    <recommendedName>
        <fullName evidence="7">EF-hand domain-containing protein</fullName>
    </recommendedName>
</protein>
<feature type="compositionally biased region" description="Basic residues" evidence="6">
    <location>
        <begin position="88"/>
        <end position="100"/>
    </location>
</feature>
<dbReference type="PANTHER" id="PTHR23048:SF59">
    <property type="entry name" value="EF-HAND SUPERFAMILY PROTEIN"/>
    <property type="match status" value="1"/>
</dbReference>